<comment type="similarity">
    <text evidence="1 4">Belongs to the HscB family.</text>
</comment>
<feature type="domain" description="J" evidence="5">
    <location>
        <begin position="22"/>
        <end position="94"/>
    </location>
</feature>
<keyword evidence="7" id="KW-1185">Reference proteome</keyword>
<dbReference type="PANTHER" id="PTHR14021:SF15">
    <property type="entry name" value="IRON-SULFUR CLUSTER CO-CHAPERONE PROTEIN HSCB"/>
    <property type="match status" value="1"/>
</dbReference>
<evidence type="ECO:0000256" key="4">
    <source>
        <dbReference type="HAMAP-Rule" id="MF_00682"/>
    </source>
</evidence>
<dbReference type="Gene3D" id="1.20.1280.20">
    <property type="entry name" value="HscB, C-terminal domain"/>
    <property type="match status" value="1"/>
</dbReference>
<dbReference type="GO" id="GO:0044571">
    <property type="term" value="P:[2Fe-2S] cluster assembly"/>
    <property type="evidence" value="ECO:0007669"/>
    <property type="project" value="InterPro"/>
</dbReference>
<protein>
    <recommendedName>
        <fullName evidence="4">Co-chaperone protein HscB homolog</fullName>
    </recommendedName>
</protein>
<dbReference type="GO" id="GO:1990230">
    <property type="term" value="C:iron-sulfur cluster transfer complex"/>
    <property type="evidence" value="ECO:0007669"/>
    <property type="project" value="TreeGrafter"/>
</dbReference>
<sequence length="191" mass="21538">MRLRGVFSSMTVVNASALLSANFFELLGLPQQFALDREHLSKRWRELQAQVHPDRYVQASATEQRLAMQVATRVNEAYQTLLHPLKRAVYLCELHAIALELDSNTTMPQSFLLLQMTWREALAEAKAAGAAPALMDLEGEIQTYRNQTYGELADLIDQQRNYPAAASLIRQLFFIDKISQEVTSALAQLEA</sequence>
<dbReference type="PANTHER" id="PTHR14021">
    <property type="entry name" value="IRON-SULFUR CLUSTER CO-CHAPERONE PROTEIN HSCB"/>
    <property type="match status" value="1"/>
</dbReference>
<dbReference type="AlphaFoldDB" id="A0A368L7G6"/>
<dbReference type="GO" id="GO:0051259">
    <property type="term" value="P:protein complex oligomerization"/>
    <property type="evidence" value="ECO:0007669"/>
    <property type="project" value="InterPro"/>
</dbReference>
<dbReference type="SMART" id="SM00271">
    <property type="entry name" value="DnaJ"/>
    <property type="match status" value="1"/>
</dbReference>
<dbReference type="InterPro" id="IPR001623">
    <property type="entry name" value="DnaJ_domain"/>
</dbReference>
<dbReference type="InterPro" id="IPR036386">
    <property type="entry name" value="HscB_C_sf"/>
</dbReference>
<organism evidence="6 7">
    <name type="scientific">Parvibium lacunae</name>
    <dbReference type="NCBI Taxonomy" id="1888893"/>
    <lineage>
        <taxon>Bacteria</taxon>
        <taxon>Pseudomonadati</taxon>
        <taxon>Pseudomonadota</taxon>
        <taxon>Betaproteobacteria</taxon>
        <taxon>Burkholderiales</taxon>
        <taxon>Alcaligenaceae</taxon>
        <taxon>Parvibium</taxon>
    </lineage>
</organism>
<evidence type="ECO:0000256" key="1">
    <source>
        <dbReference type="ARBA" id="ARBA00010476"/>
    </source>
</evidence>
<comment type="caution">
    <text evidence="6">The sequence shown here is derived from an EMBL/GenBank/DDBJ whole genome shotgun (WGS) entry which is preliminary data.</text>
</comment>
<name>A0A368L7G6_9BURK</name>
<dbReference type="InterPro" id="IPR036869">
    <property type="entry name" value="J_dom_sf"/>
</dbReference>
<dbReference type="NCBIfam" id="NF002935">
    <property type="entry name" value="PRK03578.1"/>
    <property type="match status" value="1"/>
</dbReference>
<dbReference type="InterPro" id="IPR004640">
    <property type="entry name" value="HscB"/>
</dbReference>
<evidence type="ECO:0000256" key="3">
    <source>
        <dbReference type="ARBA" id="ARBA00025596"/>
    </source>
</evidence>
<reference evidence="6 7" key="1">
    <citation type="journal article" date="2018" name="Int. J. Syst. Evol. Microbiol.">
        <title>Parvibium lacunae gen. nov., sp. nov., a new member of the family Alcaligenaceae isolated from a freshwater pond.</title>
        <authorList>
            <person name="Chen W.M."/>
            <person name="Xie P.B."/>
            <person name="Hsu M.Y."/>
            <person name="Sheu S.Y."/>
        </authorList>
    </citation>
    <scope>NUCLEOTIDE SEQUENCE [LARGE SCALE GENOMIC DNA]</scope>
    <source>
        <strain evidence="6 7">KMB9</strain>
    </source>
</reference>
<evidence type="ECO:0000259" key="5">
    <source>
        <dbReference type="PROSITE" id="PS50076"/>
    </source>
</evidence>
<dbReference type="PROSITE" id="PS50076">
    <property type="entry name" value="DNAJ_2"/>
    <property type="match status" value="1"/>
</dbReference>
<dbReference type="Pfam" id="PF07743">
    <property type="entry name" value="HSCB_C"/>
    <property type="match status" value="1"/>
</dbReference>
<dbReference type="GO" id="GO:0006457">
    <property type="term" value="P:protein folding"/>
    <property type="evidence" value="ECO:0007669"/>
    <property type="project" value="UniProtKB-UniRule"/>
</dbReference>
<dbReference type="EMBL" id="QPGB01000001">
    <property type="protein sequence ID" value="RCS59610.1"/>
    <property type="molecule type" value="Genomic_DNA"/>
</dbReference>
<dbReference type="SUPFAM" id="SSF46565">
    <property type="entry name" value="Chaperone J-domain"/>
    <property type="match status" value="1"/>
</dbReference>
<dbReference type="GO" id="GO:0051087">
    <property type="term" value="F:protein-folding chaperone binding"/>
    <property type="evidence" value="ECO:0007669"/>
    <property type="project" value="InterPro"/>
</dbReference>
<dbReference type="CDD" id="cd06257">
    <property type="entry name" value="DnaJ"/>
    <property type="match status" value="1"/>
</dbReference>
<accession>A0A368L7G6</accession>
<dbReference type="SUPFAM" id="SSF47144">
    <property type="entry name" value="HSC20 (HSCB), C-terminal oligomerisation domain"/>
    <property type="match status" value="1"/>
</dbReference>
<evidence type="ECO:0000313" key="6">
    <source>
        <dbReference type="EMBL" id="RCS59610.1"/>
    </source>
</evidence>
<dbReference type="GO" id="GO:0001671">
    <property type="term" value="F:ATPase activator activity"/>
    <property type="evidence" value="ECO:0007669"/>
    <property type="project" value="InterPro"/>
</dbReference>
<dbReference type="HAMAP" id="MF_00682">
    <property type="entry name" value="HscB"/>
    <property type="match status" value="1"/>
</dbReference>
<dbReference type="InterPro" id="IPR009073">
    <property type="entry name" value="HscB_oligo_C"/>
</dbReference>
<comment type="subunit">
    <text evidence="4">Interacts with HscA and stimulates its ATPase activity.</text>
</comment>
<dbReference type="Proteomes" id="UP000252357">
    <property type="component" value="Unassembled WGS sequence"/>
</dbReference>
<evidence type="ECO:0000313" key="7">
    <source>
        <dbReference type="Proteomes" id="UP000252357"/>
    </source>
</evidence>
<dbReference type="Gene3D" id="1.10.287.110">
    <property type="entry name" value="DnaJ domain"/>
    <property type="match status" value="1"/>
</dbReference>
<keyword evidence="2 4" id="KW-0143">Chaperone</keyword>
<dbReference type="Pfam" id="PF00226">
    <property type="entry name" value="DnaJ"/>
    <property type="match status" value="1"/>
</dbReference>
<dbReference type="NCBIfam" id="TIGR00714">
    <property type="entry name" value="hscB"/>
    <property type="match status" value="1"/>
</dbReference>
<evidence type="ECO:0000256" key="2">
    <source>
        <dbReference type="ARBA" id="ARBA00023186"/>
    </source>
</evidence>
<gene>
    <name evidence="4" type="primary">hscB</name>
    <name evidence="6" type="ORF">DU000_02525</name>
</gene>
<comment type="function">
    <text evidence="3 4">Co-chaperone involved in the maturation of iron-sulfur cluster-containing proteins. Seems to help targeting proteins to be folded toward HscA.</text>
</comment>
<proteinExistence type="inferred from homology"/>